<feature type="compositionally biased region" description="Polar residues" evidence="1">
    <location>
        <begin position="130"/>
        <end position="146"/>
    </location>
</feature>
<dbReference type="EMBL" id="JACAZI010000012">
    <property type="protein sequence ID" value="KAF7347424.1"/>
    <property type="molecule type" value="Genomic_DNA"/>
</dbReference>
<keyword evidence="3" id="KW-1185">Reference proteome</keyword>
<protein>
    <submittedName>
        <fullName evidence="2">Uncharacterized protein</fullName>
    </submittedName>
</protein>
<gene>
    <name evidence="2" type="ORF">MVEN_01498300</name>
</gene>
<dbReference type="OrthoDB" id="2980111at2759"/>
<proteinExistence type="predicted"/>
<evidence type="ECO:0000313" key="2">
    <source>
        <dbReference type="EMBL" id="KAF7347424.1"/>
    </source>
</evidence>
<comment type="caution">
    <text evidence="2">The sequence shown here is derived from an EMBL/GenBank/DDBJ whole genome shotgun (WGS) entry which is preliminary data.</text>
</comment>
<sequence length="400" mass="44984">MPFSKENLLRQLKQDSVISPFGPGPKAGRKMHFEELLLPFTLDGFDKLDMVSALDVLDRGLFSIQITSNSIPSALESNAHQFLGIDGLHNTTRDPGWVDDLLNEPAQWKERVTGDLGLDLDPRYSVGRNAISTPSQKTTPIPNSTSMRPDINFYAHRTADRVLGKRLFARRENKSFEFMFYHAHDREEATGKNLEDVLSKAVRGVFTQAYTPSMSDTEQCIVAWMGHPSLYRIAYIFGNILFISDWRSIEPARICALLSLYKPWTSPITQGHLVRETLALASVDMDSFVAKGLPRGPIVKMVQPLFSPVGDHQSNFHVAHPTWTRRFLRHSDVFRKAAYIGVSHHPQAQSRLGKLNGDREGRRSRRARCFSQLAIPGVPSLLGKFTVGSQPDVGRTIMFI</sequence>
<reference evidence="2" key="1">
    <citation type="submission" date="2020-05" db="EMBL/GenBank/DDBJ databases">
        <title>Mycena genomes resolve the evolution of fungal bioluminescence.</title>
        <authorList>
            <person name="Tsai I.J."/>
        </authorList>
    </citation>
    <scope>NUCLEOTIDE SEQUENCE</scope>
    <source>
        <strain evidence="2">CCC161011</strain>
    </source>
</reference>
<evidence type="ECO:0000256" key="1">
    <source>
        <dbReference type="SAM" id="MobiDB-lite"/>
    </source>
</evidence>
<dbReference type="AlphaFoldDB" id="A0A8H7CRC2"/>
<evidence type="ECO:0000313" key="3">
    <source>
        <dbReference type="Proteomes" id="UP000620124"/>
    </source>
</evidence>
<organism evidence="2 3">
    <name type="scientific">Mycena venus</name>
    <dbReference type="NCBI Taxonomy" id="2733690"/>
    <lineage>
        <taxon>Eukaryota</taxon>
        <taxon>Fungi</taxon>
        <taxon>Dikarya</taxon>
        <taxon>Basidiomycota</taxon>
        <taxon>Agaricomycotina</taxon>
        <taxon>Agaricomycetes</taxon>
        <taxon>Agaricomycetidae</taxon>
        <taxon>Agaricales</taxon>
        <taxon>Marasmiineae</taxon>
        <taxon>Mycenaceae</taxon>
        <taxon>Mycena</taxon>
    </lineage>
</organism>
<feature type="region of interest" description="Disordered" evidence="1">
    <location>
        <begin position="127"/>
        <end position="146"/>
    </location>
</feature>
<name>A0A8H7CRC2_9AGAR</name>
<dbReference type="Proteomes" id="UP000620124">
    <property type="component" value="Unassembled WGS sequence"/>
</dbReference>
<accession>A0A8H7CRC2</accession>